<reference evidence="10 14" key="4">
    <citation type="submission" date="2018-06" db="EMBL/GenBank/DDBJ databases">
        <authorList>
            <consortium name="Pathogen Informatics"/>
            <person name="Doyle S."/>
        </authorList>
    </citation>
    <scope>NUCLEOTIDE SEQUENCE [LARGE SCALE GENOMIC DNA]</scope>
    <source>
        <strain evidence="10 14">NCTC13734</strain>
    </source>
</reference>
<evidence type="ECO:0000256" key="1">
    <source>
        <dbReference type="SAM" id="Coils"/>
    </source>
</evidence>
<dbReference type="Pfam" id="PF20874">
    <property type="entry name" value="Relaxase_M"/>
    <property type="match status" value="1"/>
</dbReference>
<evidence type="ECO:0000313" key="16">
    <source>
        <dbReference type="Proteomes" id="UP000312530"/>
    </source>
</evidence>
<dbReference type="EMBL" id="UHFW01000006">
    <property type="protein sequence ID" value="SUN87130.1"/>
    <property type="molecule type" value="Genomic_DNA"/>
</dbReference>
<accession>A0A098APJ5</accession>
<gene>
    <name evidence="7" type="ORF">ERS020924_00823</name>
    <name evidence="9" type="ORF">GM539_07195</name>
    <name evidence="10" type="ORF">NCTC13734_01321</name>
    <name evidence="8" type="ORF">RLG82_05295</name>
    <name evidence="11" type="ORF">SAMEA2627268_02019</name>
    <name evidence="12" type="ORF">SAMEA2696453_01021</name>
</gene>
<evidence type="ECO:0000313" key="15">
    <source>
        <dbReference type="Proteomes" id="UP000311381"/>
    </source>
</evidence>
<evidence type="ECO:0000259" key="4">
    <source>
        <dbReference type="Pfam" id="PF20874"/>
    </source>
</evidence>
<dbReference type="InterPro" id="IPR005094">
    <property type="entry name" value="Endonuclease_MobA/VirD2"/>
</dbReference>
<dbReference type="Proteomes" id="UP000311381">
    <property type="component" value="Unassembled WGS sequence"/>
</dbReference>
<evidence type="ECO:0000313" key="5">
    <source>
        <dbReference type="EMBL" id="CDQ29872.1"/>
    </source>
</evidence>
<dbReference type="EMBL" id="LK020703">
    <property type="protein sequence ID" value="CDQ30501.1"/>
    <property type="molecule type" value="Genomic_DNA"/>
</dbReference>
<dbReference type="AlphaFoldDB" id="A0A098APJ5"/>
<dbReference type="EMBL" id="WNHJ01000025">
    <property type="protein sequence ID" value="MTV63178.1"/>
    <property type="molecule type" value="Genomic_DNA"/>
</dbReference>
<evidence type="ECO:0000313" key="14">
    <source>
        <dbReference type="Proteomes" id="UP000254854"/>
    </source>
</evidence>
<dbReference type="EMBL" id="CAAQRO010000019">
    <property type="protein sequence ID" value="VMD02670.1"/>
    <property type="molecule type" value="Genomic_DNA"/>
</dbReference>
<dbReference type="EMBL" id="CAAULE010000006">
    <property type="protein sequence ID" value="VOG80179.1"/>
    <property type="molecule type" value="Genomic_DNA"/>
</dbReference>
<evidence type="ECO:0000313" key="6">
    <source>
        <dbReference type="EMBL" id="CDQ30501.1"/>
    </source>
</evidence>
<dbReference type="EMBL" id="CQVU01000005">
    <property type="protein sequence ID" value="COA07255.1"/>
    <property type="molecule type" value="Genomic_DNA"/>
</dbReference>
<feature type="domain" description="Group II intron-interrupted relaxase LtrB central" evidence="4">
    <location>
        <begin position="380"/>
        <end position="461"/>
    </location>
</feature>
<organism evidence="6">
    <name type="scientific">Streptococcus pneumoniae</name>
    <dbReference type="NCBI Taxonomy" id="1313"/>
    <lineage>
        <taxon>Bacteria</taxon>
        <taxon>Bacillati</taxon>
        <taxon>Bacillota</taxon>
        <taxon>Bacilli</taxon>
        <taxon>Lactobacillales</taxon>
        <taxon>Streptococcaceae</taxon>
        <taxon>Streptococcus</taxon>
    </lineage>
</organism>
<dbReference type="Proteomes" id="UP000312530">
    <property type="component" value="Unassembled WGS sequence"/>
</dbReference>
<reference evidence="15 16" key="5">
    <citation type="submission" date="2019-04" db="EMBL/GenBank/DDBJ databases">
        <authorList>
            <consortium name="Pathogen Informatics"/>
        </authorList>
    </citation>
    <scope>NUCLEOTIDE SEQUENCE [LARGE SCALE GENOMIC DNA]</scope>
    <source>
        <strain evidence="15 16">GPSC47</strain>
    </source>
</reference>
<dbReference type="Proteomes" id="UP000474228">
    <property type="component" value="Unassembled WGS sequence"/>
</dbReference>
<evidence type="ECO:0000259" key="2">
    <source>
        <dbReference type="Pfam" id="PF03432"/>
    </source>
</evidence>
<dbReference type="Pfam" id="PF03432">
    <property type="entry name" value="Relaxase"/>
    <property type="match status" value="1"/>
</dbReference>
<dbReference type="InterPro" id="IPR021112">
    <property type="entry name" value="LtrB_C"/>
</dbReference>
<reference evidence="6" key="2">
    <citation type="submission" date="2014-10" db="EMBL/GenBank/DDBJ databases">
        <title>Contrasting mechanisms driving short-term and long-term diversification of pneumococci.</title>
        <authorList>
            <person name="Croucher N.J."/>
            <person name="Coupland P.C."/>
            <person name="Stevenson A.E."/>
            <person name="Callendrello A."/>
            <person name="Bentley S.D."/>
            <person name="Hanage W.P."/>
        </authorList>
    </citation>
    <scope>NUCLEOTIDE SEQUENCE</scope>
    <source>
        <strain evidence="6">6U8ZJ</strain>
        <strain evidence="5">R34-3012</strain>
    </source>
</reference>
<dbReference type="RefSeq" id="WP_000237144.1">
    <property type="nucleotide sequence ID" value="NZ_AP018936.1"/>
</dbReference>
<evidence type="ECO:0000313" key="8">
    <source>
        <dbReference type="EMBL" id="MDS8038423.1"/>
    </source>
</evidence>
<feature type="domain" description="Group II intron-interrupted relaxase LtrB C-terminal" evidence="3">
    <location>
        <begin position="478"/>
        <end position="594"/>
    </location>
</feature>
<evidence type="ECO:0000313" key="11">
    <source>
        <dbReference type="EMBL" id="VMD02670.1"/>
    </source>
</evidence>
<evidence type="ECO:0000259" key="3">
    <source>
        <dbReference type="Pfam" id="PF11083"/>
    </source>
</evidence>
<evidence type="ECO:0000313" key="7">
    <source>
        <dbReference type="EMBL" id="COA07255.1"/>
    </source>
</evidence>
<feature type="coiled-coil region" evidence="1">
    <location>
        <begin position="502"/>
        <end position="529"/>
    </location>
</feature>
<evidence type="ECO:0000313" key="13">
    <source>
        <dbReference type="Proteomes" id="UP000042967"/>
    </source>
</evidence>
<reference evidence="6" key="1">
    <citation type="submission" date="2014-04" db="EMBL/GenBank/DDBJ databases">
        <authorList>
            <person name="Croucher N."/>
        </authorList>
    </citation>
    <scope>NUCLEOTIDE SEQUENCE</scope>
    <source>
        <strain evidence="6">6U8ZJ</strain>
        <strain evidence="5">R34-3012</strain>
    </source>
</reference>
<feature type="domain" description="MobA/VirD2-like nuclease" evidence="2">
    <location>
        <begin position="66"/>
        <end position="164"/>
    </location>
</feature>
<evidence type="ECO:0000313" key="10">
    <source>
        <dbReference type="EMBL" id="SUN87130.1"/>
    </source>
</evidence>
<reference evidence="8" key="7">
    <citation type="submission" date="2023-06" db="EMBL/GenBank/DDBJ databases">
        <title>PCVPA Blantyre Malawi Pneumococcal carriage surveillance isolates.</title>
        <authorList>
            <person name="Obolski U."/>
            <person name="Swarthout T.D."/>
            <person name="Kalizang'Oma A."/>
            <person name="Mwalukomo T.S."/>
            <person name="Cave R."/>
            <person name="Brown C."/>
            <person name="Cornick J."/>
            <person name="Kamng'Ona A."/>
            <person name="Msefula J."/>
            <person name="French N."/>
            <person name="Hyderman R."/>
        </authorList>
    </citation>
    <scope>NUCLEOTIDE SEQUENCE</scope>
    <source>
        <strain evidence="8">BVY8TH</strain>
    </source>
</reference>
<dbReference type="Proteomes" id="UP000042967">
    <property type="component" value="Unassembled WGS sequence"/>
</dbReference>
<sequence length="607" mass="72458">MVITKHFAIHGKSYRRKLIKYILNPEKTNNLALVSDYGMKNFLDFPSYEEMVQMYHENFISNDTLYDFRHDRMEENQRKIHAHHIIQSFSPEDHLTPEQINRIGYETVKELTGGKFRFIVATHVDKDHLHNHIIINSVDSNSDKKLKWDYKVERNLRMISDRFSKIAGAKIIENRYSHQRYEVYRKTNHKYELKQRLYFLMEHSRDFEDFKKNAPLLHVEMDFRHKHATFFITDSTMKQVVRGKQLNRKQPYTEEFFKNYFAKREIESLMEFLLLKVENMDDLLQKAKLFGLTINPKQKHVSFQFAGVEVKETELDQKNLYDVEFFQDYFKNRKDWQAPETEDFVQLYQEEKLSKEKELPSDEKFWESYQEFKSNRDAVHEFEVELSLNQIEKVVDDGIYVKVKFGIRQEGLIFVPNMQLDMEEDKVKVFIRETSSYYVYHKDAAEKNCYMKGRTLIRQFSYENQTIPLRRKATVDMIKEKIAEVDALIELEVENQSYVTIKDELVHELAASELRINELQERMSTLNQVAEYLLASVESKQEMKLNLSKLNITENISANIVEKKLKSLGNQLELERGRYEKMVVRLDKFINRLNTGLSKGDGIDFQK</sequence>
<name>A0A098APJ5_STREE</name>
<proteinExistence type="predicted"/>
<evidence type="ECO:0000313" key="9">
    <source>
        <dbReference type="EMBL" id="MTV63178.1"/>
    </source>
</evidence>
<keyword evidence="1" id="KW-0175">Coiled coil</keyword>
<evidence type="ECO:0000313" key="12">
    <source>
        <dbReference type="EMBL" id="VOG80179.1"/>
    </source>
</evidence>
<evidence type="ECO:0000313" key="17">
    <source>
        <dbReference type="Proteomes" id="UP000474228"/>
    </source>
</evidence>
<reference evidence="7 13" key="3">
    <citation type="submission" date="2015-03" db="EMBL/GenBank/DDBJ databases">
        <authorList>
            <consortium name="Pathogen Informatics"/>
            <person name="Murphy D."/>
        </authorList>
    </citation>
    <scope>NUCLEOTIDE SEQUENCE [LARGE SCALE GENOMIC DNA]</scope>
    <source>
        <strain evidence="7 13">SMRU1414</strain>
    </source>
</reference>
<dbReference type="Pfam" id="PF11083">
    <property type="entry name" value="Relaxase_C"/>
    <property type="match status" value="1"/>
</dbReference>
<dbReference type="Proteomes" id="UP001184693">
    <property type="component" value="Unassembled WGS sequence"/>
</dbReference>
<protein>
    <submittedName>
        <fullName evidence="6">Putative integrative and conjugative element protein</fullName>
    </submittedName>
    <submittedName>
        <fullName evidence="9">Relaxase/mobilization nuclease domain-containing protein</fullName>
    </submittedName>
    <submittedName>
        <fullName evidence="8">SAG1250 family conjugative relaxase</fullName>
    </submittedName>
    <submittedName>
        <fullName evidence="7">Tn5252, relaxase</fullName>
    </submittedName>
</protein>
<dbReference type="EMBL" id="LK020680">
    <property type="protein sequence ID" value="CDQ29872.1"/>
    <property type="molecule type" value="Genomic_DNA"/>
</dbReference>
<dbReference type="NCBIfam" id="NF040665">
    <property type="entry name" value="relax_SAG1250"/>
    <property type="match status" value="1"/>
</dbReference>
<dbReference type="EMBL" id="JAVPGZ010000183">
    <property type="protein sequence ID" value="MDS8038423.1"/>
    <property type="molecule type" value="Genomic_DNA"/>
</dbReference>
<reference evidence="9 17" key="6">
    <citation type="submission" date="2019-11" db="EMBL/GenBank/DDBJ databases">
        <title>Growth characteristics of pneumococcus vary with the chemical composition of the capsule and with environmental conditions.</title>
        <authorList>
            <person name="Tothpal A."/>
            <person name="Desobry K."/>
            <person name="Joshi S."/>
            <person name="Wyllie A.L."/>
            <person name="Weinberger D.M."/>
        </authorList>
    </citation>
    <scope>NUCLEOTIDE SEQUENCE [LARGE SCALE GENOMIC DNA]</scope>
    <source>
        <strain evidence="9">Pnumococcus22F</strain>
        <strain evidence="17">pnumococcus22F</strain>
    </source>
</reference>
<dbReference type="InterPro" id="IPR048299">
    <property type="entry name" value="LtrB_central"/>
</dbReference>
<dbReference type="Proteomes" id="UP000254854">
    <property type="component" value="Unassembled WGS sequence"/>
</dbReference>